<dbReference type="InterPro" id="IPR013822">
    <property type="entry name" value="Signal_recog_particl_SRP54_hlx"/>
</dbReference>
<dbReference type="SMART" id="SM00963">
    <property type="entry name" value="SRP54_N"/>
    <property type="match status" value="1"/>
</dbReference>
<gene>
    <name evidence="6" type="ORF">PVNG_02371</name>
</gene>
<dbReference type="Gene3D" id="1.20.120.140">
    <property type="entry name" value="Signal recognition particle SRP54, nucleotide-binding domain"/>
    <property type="match status" value="1"/>
</dbReference>
<dbReference type="GO" id="GO:0006614">
    <property type="term" value="P:SRP-dependent cotranslational protein targeting to membrane"/>
    <property type="evidence" value="ECO:0007669"/>
    <property type="project" value="InterPro"/>
</dbReference>
<dbReference type="InterPro" id="IPR042101">
    <property type="entry name" value="SRP54_N_sf"/>
</dbReference>
<evidence type="ECO:0000259" key="4">
    <source>
        <dbReference type="SMART" id="SM00962"/>
    </source>
</evidence>
<accession>A0A0J9W6M9</accession>
<dbReference type="AlphaFoldDB" id="A0A0J9W6M9"/>
<dbReference type="InterPro" id="IPR022941">
    <property type="entry name" value="SRP54"/>
</dbReference>
<dbReference type="GO" id="GO:0003924">
    <property type="term" value="F:GTPase activity"/>
    <property type="evidence" value="ECO:0007669"/>
    <property type="project" value="InterPro"/>
</dbReference>
<dbReference type="InterPro" id="IPR027417">
    <property type="entry name" value="P-loop_NTPase"/>
</dbReference>
<proteinExistence type="predicted"/>
<dbReference type="Pfam" id="PF00448">
    <property type="entry name" value="SRP54"/>
    <property type="match status" value="1"/>
</dbReference>
<dbReference type="PANTHER" id="PTHR11564">
    <property type="entry name" value="SIGNAL RECOGNITION PARTICLE 54K PROTEIN SRP54"/>
    <property type="match status" value="1"/>
</dbReference>
<dbReference type="Pfam" id="PF02881">
    <property type="entry name" value="SRP54_N"/>
    <property type="match status" value="1"/>
</dbReference>
<dbReference type="EMBL" id="KQ235637">
    <property type="protein sequence ID" value="KMZ96233.1"/>
    <property type="molecule type" value="Genomic_DNA"/>
</dbReference>
<dbReference type="InterPro" id="IPR036225">
    <property type="entry name" value="SRP/SRP_N"/>
</dbReference>
<dbReference type="Gene3D" id="3.40.50.300">
    <property type="entry name" value="P-loop containing nucleotide triphosphate hydrolases"/>
    <property type="match status" value="1"/>
</dbReference>
<evidence type="ECO:0000256" key="2">
    <source>
        <dbReference type="ARBA" id="ARBA00022741"/>
    </source>
</evidence>
<dbReference type="PANTHER" id="PTHR11564:SF5">
    <property type="entry name" value="SIGNAL RECOGNITION PARTICLE SUBUNIT SRP54"/>
    <property type="match status" value="1"/>
</dbReference>
<sequence length="209" mass="23695">MILSGAIQKILAKRIKSNFLAKVIGEKEMNLIFEELRNEFISADVNFEVATEFFRNLKEEIKSERKIFMGKEEVQLEIYEKIKAKLIESLGSKSSDLNFNRKRCSKFLLVGVNGSGKTTTAGKLAYTLREKFGLKNVETVSLDGNRAAAFQQLQQLVTPINVKSYFLPEIDNLQQFEEKLKTKDVEAVIYDSGGIIPKDDQGLVHLKNL</sequence>
<protein>
    <submittedName>
        <fullName evidence="6">Uncharacterized protein</fullName>
    </submittedName>
</protein>
<dbReference type="SUPFAM" id="SSF47364">
    <property type="entry name" value="Domain of the SRP/SRP receptor G-proteins"/>
    <property type="match status" value="1"/>
</dbReference>
<evidence type="ECO:0000256" key="3">
    <source>
        <dbReference type="ARBA" id="ARBA00023134"/>
    </source>
</evidence>
<dbReference type="SMART" id="SM00962">
    <property type="entry name" value="SRP54"/>
    <property type="match status" value="1"/>
</dbReference>
<comment type="subcellular location">
    <subcellularLocation>
        <location evidence="1">Cytoplasm</location>
    </subcellularLocation>
</comment>
<feature type="domain" description="SRP54-type proteins GTP-binding" evidence="4">
    <location>
        <begin position="104"/>
        <end position="207"/>
    </location>
</feature>
<dbReference type="GO" id="GO:0005525">
    <property type="term" value="F:GTP binding"/>
    <property type="evidence" value="ECO:0007669"/>
    <property type="project" value="UniProtKB-KW"/>
</dbReference>
<keyword evidence="3" id="KW-0342">GTP-binding</keyword>
<dbReference type="Proteomes" id="UP000053239">
    <property type="component" value="Unassembled WGS sequence"/>
</dbReference>
<evidence type="ECO:0000313" key="6">
    <source>
        <dbReference type="EMBL" id="KMZ96233.1"/>
    </source>
</evidence>
<evidence type="ECO:0000313" key="7">
    <source>
        <dbReference type="Proteomes" id="UP000053239"/>
    </source>
</evidence>
<name>A0A0J9W6M9_PLAVI</name>
<organism evidence="6 7">
    <name type="scientific">Plasmodium vivax North Korean</name>
    <dbReference type="NCBI Taxonomy" id="1035514"/>
    <lineage>
        <taxon>Eukaryota</taxon>
        <taxon>Sar</taxon>
        <taxon>Alveolata</taxon>
        <taxon>Apicomplexa</taxon>
        <taxon>Aconoidasida</taxon>
        <taxon>Haemosporida</taxon>
        <taxon>Plasmodiidae</taxon>
        <taxon>Plasmodium</taxon>
        <taxon>Plasmodium (Plasmodium)</taxon>
    </lineage>
</organism>
<dbReference type="SUPFAM" id="SSF52540">
    <property type="entry name" value="P-loop containing nucleoside triphosphate hydrolases"/>
    <property type="match status" value="1"/>
</dbReference>
<keyword evidence="2" id="KW-0547">Nucleotide-binding</keyword>
<dbReference type="InterPro" id="IPR000897">
    <property type="entry name" value="SRP54_GTPase_dom"/>
</dbReference>
<dbReference type="GO" id="GO:0048500">
    <property type="term" value="C:signal recognition particle"/>
    <property type="evidence" value="ECO:0007669"/>
    <property type="project" value="InterPro"/>
</dbReference>
<feature type="domain" description="Signal recognition particle SRP54 helical bundle" evidence="5">
    <location>
        <begin position="3"/>
        <end position="90"/>
    </location>
</feature>
<evidence type="ECO:0000256" key="1">
    <source>
        <dbReference type="ARBA" id="ARBA00004496"/>
    </source>
</evidence>
<evidence type="ECO:0000259" key="5">
    <source>
        <dbReference type="SMART" id="SM00963"/>
    </source>
</evidence>
<reference evidence="6 7" key="1">
    <citation type="submission" date="2011-09" db="EMBL/GenBank/DDBJ databases">
        <title>The Genome Sequence of Plasmodium vivax North Korean.</title>
        <authorList>
            <consortium name="The Broad Institute Genome Sequencing Platform"/>
            <consortium name="The Broad Institute Genome Sequencing Center for Infectious Disease"/>
            <person name="Neafsey D."/>
            <person name="Carlton J."/>
            <person name="Barnwell J."/>
            <person name="Collins W."/>
            <person name="Escalante A."/>
            <person name="Mullikin J."/>
            <person name="Saul A."/>
            <person name="Guigo R."/>
            <person name="Camara F."/>
            <person name="Young S.K."/>
            <person name="Zeng Q."/>
            <person name="Gargeya S."/>
            <person name="Fitzgerald M."/>
            <person name="Haas B."/>
            <person name="Abouelleil A."/>
            <person name="Alvarado L."/>
            <person name="Arachchi H.M."/>
            <person name="Berlin A."/>
            <person name="Brown A."/>
            <person name="Chapman S.B."/>
            <person name="Chen Z."/>
            <person name="Dunbar C."/>
            <person name="Freedman E."/>
            <person name="Gearin G."/>
            <person name="Gellesch M."/>
            <person name="Goldberg J."/>
            <person name="Griggs A."/>
            <person name="Gujja S."/>
            <person name="Heiman D."/>
            <person name="Howarth C."/>
            <person name="Larson L."/>
            <person name="Lui A."/>
            <person name="MacDonald P.J.P."/>
            <person name="Montmayeur A."/>
            <person name="Murphy C."/>
            <person name="Neiman D."/>
            <person name="Pearson M."/>
            <person name="Priest M."/>
            <person name="Roberts A."/>
            <person name="Saif S."/>
            <person name="Shea T."/>
            <person name="Shenoy N."/>
            <person name="Sisk P."/>
            <person name="Stolte C."/>
            <person name="Sykes S."/>
            <person name="Wortman J."/>
            <person name="Nusbaum C."/>
            <person name="Birren B."/>
        </authorList>
    </citation>
    <scope>NUCLEOTIDE SEQUENCE [LARGE SCALE GENOMIC DNA]</scope>
    <source>
        <strain evidence="6 7">North Korean</strain>
    </source>
</reference>